<gene>
    <name evidence="1" type="ORF">B0H63DRAFT_248694</name>
</gene>
<protein>
    <submittedName>
        <fullName evidence="1">Uncharacterized protein</fullName>
    </submittedName>
</protein>
<name>A0AAE0KM83_9PEZI</name>
<reference evidence="1" key="2">
    <citation type="submission" date="2023-06" db="EMBL/GenBank/DDBJ databases">
        <authorList>
            <consortium name="Lawrence Berkeley National Laboratory"/>
            <person name="Haridas S."/>
            <person name="Hensen N."/>
            <person name="Bonometti L."/>
            <person name="Westerberg I."/>
            <person name="Brannstrom I.O."/>
            <person name="Guillou S."/>
            <person name="Cros-Aarteil S."/>
            <person name="Calhoun S."/>
            <person name="Kuo A."/>
            <person name="Mondo S."/>
            <person name="Pangilinan J."/>
            <person name="Riley R."/>
            <person name="LaButti K."/>
            <person name="Andreopoulos B."/>
            <person name="Lipzen A."/>
            <person name="Chen C."/>
            <person name="Yanf M."/>
            <person name="Daum C."/>
            <person name="Ng V."/>
            <person name="Clum A."/>
            <person name="Steindorff A."/>
            <person name="Ohm R."/>
            <person name="Martin F."/>
            <person name="Silar P."/>
            <person name="Natvig D."/>
            <person name="Lalanne C."/>
            <person name="Gautier V."/>
            <person name="Ament-velasquez S.L."/>
            <person name="Kruys A."/>
            <person name="Hutchinson M.I."/>
            <person name="Powell A.J."/>
            <person name="Barry K."/>
            <person name="Miller A.N."/>
            <person name="Grigoriev I.V."/>
            <person name="Debuchy R."/>
            <person name="Gladieux P."/>
            <person name="Thoren M.H."/>
            <person name="Johannesson H."/>
        </authorList>
    </citation>
    <scope>NUCLEOTIDE SEQUENCE</scope>
    <source>
        <strain evidence="1">CBS 232.78</strain>
    </source>
</reference>
<sequence length="269" mass="30310">MNVVNMNPIEAGLTVRHKLTSWDGIPQKLRENITRTIIAIENLEAEAAAKPLDMHNKSVRARFNQDLITIVHKELMTGMEFFACYKNGPVYEPIVVKRACELCLLHKYKYQVPVMKESLVKDVDGEESRRAAETIREYEAQYDENVDKLKFSIIDAAMATMWNNNSGENDMGNGIGAFMHEYADKCKQQETKNVDDGGAKDNLSTEKKIAEMVAAAAKFKSEEDRYLLKVSRLIAVANTSKFAEQIVDRMMLSASSDTIDLAQTVIGLY</sequence>
<comment type="caution">
    <text evidence="1">The sequence shown here is derived from an EMBL/GenBank/DDBJ whole genome shotgun (WGS) entry which is preliminary data.</text>
</comment>
<reference evidence="1" key="1">
    <citation type="journal article" date="2023" name="Mol. Phylogenet. Evol.">
        <title>Genome-scale phylogeny and comparative genomics of the fungal order Sordariales.</title>
        <authorList>
            <person name="Hensen N."/>
            <person name="Bonometti L."/>
            <person name="Westerberg I."/>
            <person name="Brannstrom I.O."/>
            <person name="Guillou S."/>
            <person name="Cros-Aarteil S."/>
            <person name="Calhoun S."/>
            <person name="Haridas S."/>
            <person name="Kuo A."/>
            <person name="Mondo S."/>
            <person name="Pangilinan J."/>
            <person name="Riley R."/>
            <person name="LaButti K."/>
            <person name="Andreopoulos B."/>
            <person name="Lipzen A."/>
            <person name="Chen C."/>
            <person name="Yan M."/>
            <person name="Daum C."/>
            <person name="Ng V."/>
            <person name="Clum A."/>
            <person name="Steindorff A."/>
            <person name="Ohm R.A."/>
            <person name="Martin F."/>
            <person name="Silar P."/>
            <person name="Natvig D.O."/>
            <person name="Lalanne C."/>
            <person name="Gautier V."/>
            <person name="Ament-Velasquez S.L."/>
            <person name="Kruys A."/>
            <person name="Hutchinson M.I."/>
            <person name="Powell A.J."/>
            <person name="Barry K."/>
            <person name="Miller A.N."/>
            <person name="Grigoriev I.V."/>
            <person name="Debuchy R."/>
            <person name="Gladieux P."/>
            <person name="Hiltunen Thoren M."/>
            <person name="Johannesson H."/>
        </authorList>
    </citation>
    <scope>NUCLEOTIDE SEQUENCE</scope>
    <source>
        <strain evidence="1">CBS 232.78</strain>
    </source>
</reference>
<dbReference type="Proteomes" id="UP001285441">
    <property type="component" value="Unassembled WGS sequence"/>
</dbReference>
<evidence type="ECO:0000313" key="1">
    <source>
        <dbReference type="EMBL" id="KAK3378485.1"/>
    </source>
</evidence>
<accession>A0AAE0KM83</accession>
<dbReference type="EMBL" id="JAULSW010000006">
    <property type="protein sequence ID" value="KAK3378485.1"/>
    <property type="molecule type" value="Genomic_DNA"/>
</dbReference>
<evidence type="ECO:0000313" key="2">
    <source>
        <dbReference type="Proteomes" id="UP001285441"/>
    </source>
</evidence>
<proteinExistence type="predicted"/>
<organism evidence="1 2">
    <name type="scientific">Podospora didyma</name>
    <dbReference type="NCBI Taxonomy" id="330526"/>
    <lineage>
        <taxon>Eukaryota</taxon>
        <taxon>Fungi</taxon>
        <taxon>Dikarya</taxon>
        <taxon>Ascomycota</taxon>
        <taxon>Pezizomycotina</taxon>
        <taxon>Sordariomycetes</taxon>
        <taxon>Sordariomycetidae</taxon>
        <taxon>Sordariales</taxon>
        <taxon>Podosporaceae</taxon>
        <taxon>Podospora</taxon>
    </lineage>
</organism>
<keyword evidence="2" id="KW-1185">Reference proteome</keyword>
<dbReference type="AlphaFoldDB" id="A0AAE0KM83"/>